<keyword evidence="9" id="KW-1185">Reference proteome</keyword>
<evidence type="ECO:0000256" key="5">
    <source>
        <dbReference type="ARBA" id="ARBA00023139"/>
    </source>
</evidence>
<evidence type="ECO:0000256" key="6">
    <source>
        <dbReference type="ARBA" id="ARBA00023288"/>
    </source>
</evidence>
<evidence type="ECO:0000256" key="2">
    <source>
        <dbReference type="ARBA" id="ARBA00008973"/>
    </source>
</evidence>
<dbReference type="RefSeq" id="WP_102951856.1">
    <property type="nucleotide sequence ID" value="NZ_CP024847.1"/>
</dbReference>
<evidence type="ECO:0000256" key="4">
    <source>
        <dbReference type="ARBA" id="ARBA00023136"/>
    </source>
</evidence>
<evidence type="ECO:0000256" key="7">
    <source>
        <dbReference type="SAM" id="SignalP"/>
    </source>
</evidence>
<dbReference type="AlphaFoldDB" id="A0A2I7N7Y0"/>
<keyword evidence="3 7" id="KW-0732">Signal</keyword>
<dbReference type="EMBL" id="CP024847">
    <property type="protein sequence ID" value="AUR52567.1"/>
    <property type="molecule type" value="Genomic_DNA"/>
</dbReference>
<dbReference type="InterPro" id="IPR004872">
    <property type="entry name" value="Lipoprotein_NlpA"/>
</dbReference>
<dbReference type="SUPFAM" id="SSF53850">
    <property type="entry name" value="Periplasmic binding protein-like II"/>
    <property type="match status" value="1"/>
</dbReference>
<reference evidence="9" key="1">
    <citation type="submission" date="2017-11" db="EMBL/GenBank/DDBJ databases">
        <authorList>
            <person name="Chan K.G."/>
            <person name="Lee L.S."/>
        </authorList>
    </citation>
    <scope>NUCLEOTIDE SEQUENCE [LARGE SCALE GENOMIC DNA]</scope>
    <source>
        <strain evidence="9">DSM 100970</strain>
    </source>
</reference>
<evidence type="ECO:0000256" key="3">
    <source>
        <dbReference type="ARBA" id="ARBA00022729"/>
    </source>
</evidence>
<comment type="similarity">
    <text evidence="2">Belongs to the NlpA lipoprotein family.</text>
</comment>
<comment type="subcellular location">
    <subcellularLocation>
        <location evidence="1">Membrane</location>
        <topology evidence="1">Lipid-anchor</topology>
    </subcellularLocation>
</comment>
<keyword evidence="5" id="KW-0564">Palmitate</keyword>
<dbReference type="PANTHER" id="PTHR30429:SF0">
    <property type="entry name" value="METHIONINE-BINDING LIPOPROTEIN METQ"/>
    <property type="match status" value="1"/>
</dbReference>
<sequence length="279" mass="30803">MMKKLLVIMSILAFGVYANETITIAATKYPHAQILEEIKPDLAKQGYDLKIIEYSNYKDPGIVTERGAPKAQSPNDVVYKGKIDANFFQHQPYLDAFNKGKKKPLVPIAKVLFAPLGIYANKDTQRKFIDSKNINDLSNPVIGIPSDPTNNARALKFLDAAGVIVLKMSKKPATVKDIISNPHEAKIVAIDPSVLPKLLKEDKIDLAVINAGFALKNGLSLEHDAVILEKQNDVYSNIVAVRPDEVDEPKIKALAKAINSPQVRDYIEKEYQGALIPSF</sequence>
<dbReference type="Gene3D" id="3.40.190.10">
    <property type="entry name" value="Periplasmic binding protein-like II"/>
    <property type="match status" value="2"/>
</dbReference>
<evidence type="ECO:0000313" key="8">
    <source>
        <dbReference type="EMBL" id="AUR52567.1"/>
    </source>
</evidence>
<organism evidence="8 9">
    <name type="scientific">Aquella oligotrophica</name>
    <dbReference type="NCBI Taxonomy" id="2067065"/>
    <lineage>
        <taxon>Bacteria</taxon>
        <taxon>Pseudomonadati</taxon>
        <taxon>Pseudomonadota</taxon>
        <taxon>Betaproteobacteria</taxon>
        <taxon>Neisseriales</taxon>
        <taxon>Neisseriaceae</taxon>
        <taxon>Aquella</taxon>
    </lineage>
</organism>
<feature type="chain" id="PRO_5014435226" evidence="7">
    <location>
        <begin position="19"/>
        <end position="279"/>
    </location>
</feature>
<dbReference type="PANTHER" id="PTHR30429">
    <property type="entry name" value="D-METHIONINE-BINDING LIPOPROTEIN METQ"/>
    <property type="match status" value="1"/>
</dbReference>
<dbReference type="KEGG" id="nba:CUN60_09745"/>
<dbReference type="Proteomes" id="UP000236655">
    <property type="component" value="Chromosome"/>
</dbReference>
<name>A0A2I7N7Y0_9NEIS</name>
<dbReference type="Pfam" id="PF03180">
    <property type="entry name" value="Lipoprotein_9"/>
    <property type="match status" value="1"/>
</dbReference>
<feature type="signal peptide" evidence="7">
    <location>
        <begin position="1"/>
        <end position="18"/>
    </location>
</feature>
<evidence type="ECO:0000256" key="1">
    <source>
        <dbReference type="ARBA" id="ARBA00004635"/>
    </source>
</evidence>
<dbReference type="GO" id="GO:0016020">
    <property type="term" value="C:membrane"/>
    <property type="evidence" value="ECO:0007669"/>
    <property type="project" value="UniProtKB-SubCell"/>
</dbReference>
<gene>
    <name evidence="8" type="ORF">CUN60_09745</name>
</gene>
<dbReference type="OrthoDB" id="9812878at2"/>
<proteinExistence type="inferred from homology"/>
<protein>
    <submittedName>
        <fullName evidence="8">Methionine ABC transporter substrate-binding protein</fullName>
    </submittedName>
</protein>
<keyword evidence="6" id="KW-0449">Lipoprotein</keyword>
<accession>A0A2I7N7Y0</accession>
<evidence type="ECO:0000313" key="9">
    <source>
        <dbReference type="Proteomes" id="UP000236655"/>
    </source>
</evidence>
<keyword evidence="4" id="KW-0472">Membrane</keyword>